<accession>A0A0V8D6J9</accession>
<sequence>MNKTTLSLEVGGTETLTATVLPADAEDKTINFTSSDTAIATVTPVQGKVNAVAAGTSKITVTTSNGLTATCEVTVTSASGGE</sequence>
<dbReference type="Gene3D" id="2.60.40.1080">
    <property type="match status" value="1"/>
</dbReference>
<dbReference type="PATRIC" id="fig|1360.106.peg.1627"/>
<comment type="caution">
    <text evidence="2">The sequence shown here is derived from an EMBL/GenBank/DDBJ whole genome shotgun (WGS) entry which is preliminary data.</text>
</comment>
<reference evidence="3" key="1">
    <citation type="submission" date="2015-10" db="EMBL/GenBank/DDBJ databases">
        <title>Draft Genome Sequences of 11 Lactococcus lactis subspecies cremoris strains.</title>
        <authorList>
            <person name="Wels M."/>
            <person name="Backus L."/>
            <person name="Boekhorst J."/>
            <person name="Dijkstra A."/>
            <person name="Beerthuizen M."/>
            <person name="Kelly W."/>
            <person name="Siezen R."/>
            <person name="Bachmann H."/>
            <person name="Van Hijum S."/>
        </authorList>
    </citation>
    <scope>NUCLEOTIDE SEQUENCE [LARGE SCALE GENOMIC DNA]</scope>
    <source>
        <strain evidence="3">LMG8520</strain>
    </source>
</reference>
<dbReference type="AlphaFoldDB" id="A0A0V8D6J9"/>
<dbReference type="Pfam" id="PF02368">
    <property type="entry name" value="Big_2"/>
    <property type="match status" value="1"/>
</dbReference>
<evidence type="ECO:0000313" key="2">
    <source>
        <dbReference type="EMBL" id="KSU09200.1"/>
    </source>
</evidence>
<protein>
    <submittedName>
        <fullName evidence="2">Phage major tail protein</fullName>
    </submittedName>
</protein>
<dbReference type="EMBL" id="LKLP01000079">
    <property type="protein sequence ID" value="KSU09200.1"/>
    <property type="molecule type" value="Genomic_DNA"/>
</dbReference>
<evidence type="ECO:0000313" key="3">
    <source>
        <dbReference type="Proteomes" id="UP000054230"/>
    </source>
</evidence>
<feature type="domain" description="BIG2" evidence="1">
    <location>
        <begin position="2"/>
        <end position="72"/>
    </location>
</feature>
<dbReference type="RefSeq" id="WP_081041563.1">
    <property type="nucleotide sequence ID" value="NZ_LKLP01000079.1"/>
</dbReference>
<proteinExistence type="predicted"/>
<dbReference type="Proteomes" id="UP000054230">
    <property type="component" value="Unassembled WGS sequence"/>
</dbReference>
<name>A0A0V8D6J9_LACLL</name>
<organism evidence="2 3">
    <name type="scientific">Lactococcus lactis subsp. lactis</name>
    <name type="common">Streptococcus lactis</name>
    <dbReference type="NCBI Taxonomy" id="1360"/>
    <lineage>
        <taxon>Bacteria</taxon>
        <taxon>Bacillati</taxon>
        <taxon>Bacillota</taxon>
        <taxon>Bacilli</taxon>
        <taxon>Lactobacillales</taxon>
        <taxon>Streptococcaceae</taxon>
        <taxon>Lactococcus</taxon>
    </lineage>
</organism>
<dbReference type="InterPro" id="IPR008964">
    <property type="entry name" value="Invasin/intimin_cell_adhesion"/>
</dbReference>
<evidence type="ECO:0000259" key="1">
    <source>
        <dbReference type="SMART" id="SM00635"/>
    </source>
</evidence>
<dbReference type="SMART" id="SM00635">
    <property type="entry name" value="BID_2"/>
    <property type="match status" value="1"/>
</dbReference>
<dbReference type="SUPFAM" id="SSF49373">
    <property type="entry name" value="Invasin/intimin cell-adhesion fragments"/>
    <property type="match status" value="1"/>
</dbReference>
<gene>
    <name evidence="2" type="ORF">LMG8520_1513</name>
</gene>
<dbReference type="InterPro" id="IPR003343">
    <property type="entry name" value="Big_2"/>
</dbReference>